<accession>A0A1Y5IC28</accession>
<dbReference type="Proteomes" id="UP000195557">
    <property type="component" value="Unassembled WGS sequence"/>
</dbReference>
<proteinExistence type="predicted"/>
<evidence type="ECO:0000256" key="1">
    <source>
        <dbReference type="SAM" id="MobiDB-lite"/>
    </source>
</evidence>
<sequence length="212" mass="22711">MTSEMGRKGVTMNSNRSTAISSSEKRKRVGENVSRGIKRGRSNAREDKVGKSGRTSAIGVKTPGMKTPTARFGARRGLASESESTEMKARATQSIVARASETSESDGDGGAKERDGEDDETWEDAPNGRVLFDDCEMPSPKPIEEMSPGAVESVIAKSPSAMRQSTTFINETPPSPLAAAFAMISDFLDSPRRERSRVCDRGDFWGLSAAAG</sequence>
<dbReference type="AlphaFoldDB" id="A0A1Y5IC28"/>
<name>A0A1Y5IC28_OSTTA</name>
<gene>
    <name evidence="2" type="ORF">BE221DRAFT_191699</name>
</gene>
<organism evidence="2">
    <name type="scientific">Ostreococcus tauri</name>
    <name type="common">Marine green alga</name>
    <dbReference type="NCBI Taxonomy" id="70448"/>
    <lineage>
        <taxon>Eukaryota</taxon>
        <taxon>Viridiplantae</taxon>
        <taxon>Chlorophyta</taxon>
        <taxon>Mamiellophyceae</taxon>
        <taxon>Mamiellales</taxon>
        <taxon>Bathycoccaceae</taxon>
        <taxon>Ostreococcus</taxon>
    </lineage>
</organism>
<reference evidence="2" key="1">
    <citation type="submission" date="2017-04" db="EMBL/GenBank/DDBJ databases">
        <title>Population genomics of picophytoplankton unveils novel chromosome hypervariability.</title>
        <authorList>
            <consortium name="DOE Joint Genome Institute"/>
            <person name="Blanc-Mathieu R."/>
            <person name="Krasovec M."/>
            <person name="Hebrard M."/>
            <person name="Yau S."/>
            <person name="Desgranges E."/>
            <person name="Martin J."/>
            <person name="Schackwitz W."/>
            <person name="Kuo A."/>
            <person name="Salin G."/>
            <person name="Donnadieu C."/>
            <person name="Desdevises Y."/>
            <person name="Sanchez-Ferandin S."/>
            <person name="Moreau H."/>
            <person name="Rivals E."/>
            <person name="Grigoriev I.V."/>
            <person name="Grimsley N."/>
            <person name="Eyre-Walker A."/>
            <person name="Piganeau G."/>
        </authorList>
    </citation>
    <scope>NUCLEOTIDE SEQUENCE [LARGE SCALE GENOMIC DNA]</scope>
    <source>
        <strain evidence="2">RCC 1115</strain>
    </source>
</reference>
<feature type="region of interest" description="Disordered" evidence="1">
    <location>
        <begin position="1"/>
        <end position="148"/>
    </location>
</feature>
<feature type="compositionally biased region" description="Polar residues" evidence="1">
    <location>
        <begin position="11"/>
        <end position="22"/>
    </location>
</feature>
<protein>
    <submittedName>
        <fullName evidence="2">Uncharacterized protein</fullName>
    </submittedName>
</protein>
<evidence type="ECO:0000313" key="2">
    <source>
        <dbReference type="EMBL" id="OUS47150.1"/>
    </source>
</evidence>
<dbReference type="EMBL" id="KZ155780">
    <property type="protein sequence ID" value="OUS47150.1"/>
    <property type="molecule type" value="Genomic_DNA"/>
</dbReference>